<dbReference type="Proteomes" id="UP001189429">
    <property type="component" value="Unassembled WGS sequence"/>
</dbReference>
<feature type="non-terminal residue" evidence="1">
    <location>
        <position position="1"/>
    </location>
</feature>
<evidence type="ECO:0000313" key="2">
    <source>
        <dbReference type="Proteomes" id="UP001189429"/>
    </source>
</evidence>
<accession>A0ABN9XU90</accession>
<sequence length="168" mass="19133">GSCGKGLRYRCFVICYVDYCGVGVQVHRAGSARRLRAKRRRGGVEVNSRPCPTSVSVVWSRHAIVGFSVLHEQGYELVHSSLERKMVELTKGERFHTFLWQESYLSYDQAVEKGCDLIDWIGNRWADFFTGHAEWAQKLDKSDTAKVVTANVPAANIEYHDFWHDPAP</sequence>
<reference evidence="1" key="1">
    <citation type="submission" date="2023-10" db="EMBL/GenBank/DDBJ databases">
        <authorList>
            <person name="Chen Y."/>
            <person name="Shah S."/>
            <person name="Dougan E. K."/>
            <person name="Thang M."/>
            <person name="Chan C."/>
        </authorList>
    </citation>
    <scope>NUCLEOTIDE SEQUENCE [LARGE SCALE GENOMIC DNA]</scope>
</reference>
<gene>
    <name evidence="1" type="ORF">PCOR1329_LOCUS79756</name>
</gene>
<keyword evidence="2" id="KW-1185">Reference proteome</keyword>
<evidence type="ECO:0000313" key="1">
    <source>
        <dbReference type="EMBL" id="CAK0903428.1"/>
    </source>
</evidence>
<comment type="caution">
    <text evidence="1">The sequence shown here is derived from an EMBL/GenBank/DDBJ whole genome shotgun (WGS) entry which is preliminary data.</text>
</comment>
<name>A0ABN9XU90_9DINO</name>
<dbReference type="EMBL" id="CAUYUJ010021229">
    <property type="protein sequence ID" value="CAK0903428.1"/>
    <property type="molecule type" value="Genomic_DNA"/>
</dbReference>
<proteinExistence type="predicted"/>
<evidence type="ECO:0008006" key="3">
    <source>
        <dbReference type="Google" id="ProtNLM"/>
    </source>
</evidence>
<feature type="non-terminal residue" evidence="1">
    <location>
        <position position="168"/>
    </location>
</feature>
<protein>
    <recommendedName>
        <fullName evidence="3">Beta-galactosidase</fullName>
    </recommendedName>
</protein>
<organism evidence="1 2">
    <name type="scientific">Prorocentrum cordatum</name>
    <dbReference type="NCBI Taxonomy" id="2364126"/>
    <lineage>
        <taxon>Eukaryota</taxon>
        <taxon>Sar</taxon>
        <taxon>Alveolata</taxon>
        <taxon>Dinophyceae</taxon>
        <taxon>Prorocentrales</taxon>
        <taxon>Prorocentraceae</taxon>
        <taxon>Prorocentrum</taxon>
    </lineage>
</organism>